<proteinExistence type="predicted"/>
<dbReference type="PANTHER" id="PTHR44227">
    <property type="match status" value="1"/>
</dbReference>
<dbReference type="AlphaFoldDB" id="A0A538T2Z4"/>
<dbReference type="PANTHER" id="PTHR44227:SF3">
    <property type="entry name" value="PROTEIN O-MANNOSYL-TRANSFERASE TMTC4"/>
    <property type="match status" value="1"/>
</dbReference>
<reference evidence="5 6" key="1">
    <citation type="journal article" date="2019" name="Nat. Microbiol.">
        <title>Mediterranean grassland soil C-N compound turnover is dependent on rainfall and depth, and is mediated by genomically divergent microorganisms.</title>
        <authorList>
            <person name="Diamond S."/>
            <person name="Andeer P.F."/>
            <person name="Li Z."/>
            <person name="Crits-Christoph A."/>
            <person name="Burstein D."/>
            <person name="Anantharaman K."/>
            <person name="Lane K.R."/>
            <person name="Thomas B.C."/>
            <person name="Pan C."/>
            <person name="Northen T.R."/>
            <person name="Banfield J.F."/>
        </authorList>
    </citation>
    <scope>NUCLEOTIDE SEQUENCE [LARGE SCALE GENOMIC DNA]</scope>
    <source>
        <strain evidence="5">WS_5</strain>
    </source>
</reference>
<feature type="transmembrane region" description="Helical" evidence="4">
    <location>
        <begin position="330"/>
        <end position="352"/>
    </location>
</feature>
<sequence length="550" mass="60903">MGKESSLAPRAPETPVSPLQAALASRAGTILATLGIFLCACAVFWSTRTYAFLNWDDKVYILTNPWIKALTWENVQAIFTRPYFQNFLPLHLFSYLLDHALWGENAGGYHLSSLLIHALNSVLCFLVVRRLSGDAGIGLVAALLFAVHPAHVESVAWVSSRKDVVSTAFLLLSLRSYLAARRGGALRPLPVAASCAWFLLGMLSKVSVAPLPAFLLLWDRMPPGRGGRPLPWVPALLSKIPYAIIAGVLILVNSRAQVTAQAAYAHEPIRYLAVKGHAVWNYLALLFGREGNPDYDLPGIGGSAASAVDLAGLLVLPALAYVLFRWKRRLEFLGVAWIFLMLLPALLFPLVTYMADRYLYAPSIGFCWAVTTGLAGAGAWERTLRSPRAPAAGLAVLILLAGFGLRTVSYSKIWKDSESLWTFAATKSLDYRVFNNLADVRMQQKRWKDAERLLKRAATVENVTSYQSLGVLYYSLHRYDEALQATDRAIEIQARKRPDPTLEAELHFNRGAIVWLQGQNARAVVEWRRSLSLDPRHAQAREWLKIAGAK</sequence>
<feature type="transmembrane region" description="Helical" evidence="4">
    <location>
        <begin position="135"/>
        <end position="152"/>
    </location>
</feature>
<feature type="transmembrane region" description="Helical" evidence="4">
    <location>
        <begin position="192"/>
        <end position="218"/>
    </location>
</feature>
<dbReference type="PROSITE" id="PS50005">
    <property type="entry name" value="TPR"/>
    <property type="match status" value="2"/>
</dbReference>
<evidence type="ECO:0000256" key="4">
    <source>
        <dbReference type="SAM" id="Phobius"/>
    </source>
</evidence>
<evidence type="ECO:0000256" key="2">
    <source>
        <dbReference type="ARBA" id="ARBA00022803"/>
    </source>
</evidence>
<keyword evidence="1" id="KW-0677">Repeat</keyword>
<dbReference type="InterPro" id="IPR052346">
    <property type="entry name" value="O-mannosyl-transferase_TMTC"/>
</dbReference>
<feature type="transmembrane region" description="Helical" evidence="4">
    <location>
        <begin position="230"/>
        <end position="252"/>
    </location>
</feature>
<protein>
    <submittedName>
        <fullName evidence="5">Uncharacterized protein</fullName>
    </submittedName>
</protein>
<dbReference type="Gene3D" id="1.25.40.10">
    <property type="entry name" value="Tetratricopeptide repeat domain"/>
    <property type="match status" value="1"/>
</dbReference>
<keyword evidence="4" id="KW-0812">Transmembrane</keyword>
<evidence type="ECO:0000256" key="1">
    <source>
        <dbReference type="ARBA" id="ARBA00022737"/>
    </source>
</evidence>
<name>A0A538T2Z4_UNCEI</name>
<keyword evidence="4" id="KW-1133">Transmembrane helix</keyword>
<feature type="transmembrane region" description="Helical" evidence="4">
    <location>
        <begin position="392"/>
        <end position="410"/>
    </location>
</feature>
<feature type="transmembrane region" description="Helical" evidence="4">
    <location>
        <begin position="300"/>
        <end position="323"/>
    </location>
</feature>
<dbReference type="SUPFAM" id="SSF48452">
    <property type="entry name" value="TPR-like"/>
    <property type="match status" value="1"/>
</dbReference>
<keyword evidence="4" id="KW-0472">Membrane</keyword>
<dbReference type="InterPro" id="IPR011990">
    <property type="entry name" value="TPR-like_helical_dom_sf"/>
</dbReference>
<evidence type="ECO:0000313" key="6">
    <source>
        <dbReference type="Proteomes" id="UP000320913"/>
    </source>
</evidence>
<evidence type="ECO:0000313" key="5">
    <source>
        <dbReference type="EMBL" id="TMQ58002.1"/>
    </source>
</evidence>
<dbReference type="Pfam" id="PF13374">
    <property type="entry name" value="TPR_10"/>
    <property type="match status" value="1"/>
</dbReference>
<comment type="caution">
    <text evidence="5">The sequence shown here is derived from an EMBL/GenBank/DDBJ whole genome shotgun (WGS) entry which is preliminary data.</text>
</comment>
<gene>
    <name evidence="5" type="ORF">E6K75_05900</name>
</gene>
<feature type="repeat" description="TPR" evidence="3">
    <location>
        <begin position="463"/>
        <end position="496"/>
    </location>
</feature>
<keyword evidence="2 3" id="KW-0802">TPR repeat</keyword>
<dbReference type="InterPro" id="IPR019734">
    <property type="entry name" value="TPR_rpt"/>
</dbReference>
<accession>A0A538T2Z4</accession>
<feature type="transmembrane region" description="Helical" evidence="4">
    <location>
        <begin position="109"/>
        <end position="128"/>
    </location>
</feature>
<feature type="repeat" description="TPR" evidence="3">
    <location>
        <begin position="504"/>
        <end position="537"/>
    </location>
</feature>
<organism evidence="5 6">
    <name type="scientific">Eiseniibacteriota bacterium</name>
    <dbReference type="NCBI Taxonomy" id="2212470"/>
    <lineage>
        <taxon>Bacteria</taxon>
        <taxon>Candidatus Eiseniibacteriota</taxon>
    </lineage>
</organism>
<feature type="transmembrane region" description="Helical" evidence="4">
    <location>
        <begin position="358"/>
        <end position="380"/>
    </location>
</feature>
<dbReference type="Proteomes" id="UP000320913">
    <property type="component" value="Unassembled WGS sequence"/>
</dbReference>
<feature type="transmembrane region" description="Helical" evidence="4">
    <location>
        <begin position="21"/>
        <end position="45"/>
    </location>
</feature>
<dbReference type="EMBL" id="VBOV01000142">
    <property type="protein sequence ID" value="TMQ58002.1"/>
    <property type="molecule type" value="Genomic_DNA"/>
</dbReference>
<evidence type="ECO:0000256" key="3">
    <source>
        <dbReference type="PROSITE-ProRule" id="PRU00339"/>
    </source>
</evidence>
<dbReference type="SMART" id="SM00028">
    <property type="entry name" value="TPR"/>
    <property type="match status" value="3"/>
</dbReference>